<feature type="domain" description="PucR C-terminal helix-turn-helix" evidence="2">
    <location>
        <begin position="350"/>
        <end position="406"/>
    </location>
</feature>
<keyword evidence="6" id="KW-1185">Reference proteome</keyword>
<dbReference type="InterPro" id="IPR025736">
    <property type="entry name" value="PucR_C-HTH_dom"/>
</dbReference>
<dbReference type="InterPro" id="IPR042070">
    <property type="entry name" value="PucR_C-HTH_sf"/>
</dbReference>
<evidence type="ECO:0000259" key="3">
    <source>
        <dbReference type="Pfam" id="PF14361"/>
    </source>
</evidence>
<feature type="domain" description="RsbT co-antagonist protein RsbRD N-terminal" evidence="3">
    <location>
        <begin position="51"/>
        <end position="154"/>
    </location>
</feature>
<evidence type="ECO:0000259" key="4">
    <source>
        <dbReference type="Pfam" id="PF17853"/>
    </source>
</evidence>
<proteinExistence type="inferred from homology"/>
<name>A0A1H0KJ54_9ACTN</name>
<dbReference type="InterPro" id="IPR041522">
    <property type="entry name" value="CdaR_GGDEF"/>
</dbReference>
<reference evidence="5 6" key="1">
    <citation type="submission" date="2016-10" db="EMBL/GenBank/DDBJ databases">
        <authorList>
            <person name="de Groot N.N."/>
        </authorList>
    </citation>
    <scope>NUCLEOTIDE SEQUENCE [LARGE SCALE GENOMIC DNA]</scope>
    <source>
        <strain evidence="6">P4-7,KCTC 19426,CECT 7604</strain>
    </source>
</reference>
<dbReference type="Pfam" id="PF17853">
    <property type="entry name" value="GGDEF_2"/>
    <property type="match status" value="1"/>
</dbReference>
<dbReference type="InterPro" id="IPR025751">
    <property type="entry name" value="RsbRD_N_dom"/>
</dbReference>
<evidence type="ECO:0000313" key="6">
    <source>
        <dbReference type="Proteomes" id="UP000198741"/>
    </source>
</evidence>
<dbReference type="Proteomes" id="UP000198741">
    <property type="component" value="Chromosome I"/>
</dbReference>
<protein>
    <submittedName>
        <fullName evidence="5">PucR C-terminal helix-turn-helix domain-containing protein</fullName>
    </submittedName>
</protein>
<sequence length="418" mass="43839">MPVKTPLFLELALPPPEPPFMSSPDIPLDAIAADAAREAGGVDAGLLGDFLPVLVRAVGTGTRLRRSELAGYRDAGRQAAGQGVALRALVDLYLSAAWRLWRHLPQVVDAVADPAAVVLAGEVMLRAADDAVAVVTEGYQLARRDLVRAQAAARREFVDDLLLGGAQALAGLMDRAALFGLGLAAPHAVVVVQAEKPFTDSSPLTRILERSIQGAQADADALVTTKDGALVVIFAAPDRAAIDEVIAGLTGALPAVSASGGVKLRRTAAVGAWRIGVGQAHQGPSGVRFSFEQAQEALELGRRLGGPDRVHNSADLLVPRVLVRDEAAMRELVAAALGPLLTARGGPEPLLQTLEAYFAAGGNASLSARSMHLSVRALTYRLEKIADLTGRDPADPVERFELQTAVVGARLLGWPEKR</sequence>
<evidence type="ECO:0000256" key="1">
    <source>
        <dbReference type="ARBA" id="ARBA00006754"/>
    </source>
</evidence>
<dbReference type="EMBL" id="LT629710">
    <property type="protein sequence ID" value="SDO55790.1"/>
    <property type="molecule type" value="Genomic_DNA"/>
</dbReference>
<feature type="domain" description="CdaR GGDEF-like" evidence="4">
    <location>
        <begin position="171"/>
        <end position="300"/>
    </location>
</feature>
<dbReference type="PANTHER" id="PTHR33744:SF1">
    <property type="entry name" value="DNA-BINDING TRANSCRIPTIONAL ACTIVATOR ADER"/>
    <property type="match status" value="1"/>
</dbReference>
<evidence type="ECO:0000259" key="2">
    <source>
        <dbReference type="Pfam" id="PF13556"/>
    </source>
</evidence>
<dbReference type="Pfam" id="PF14361">
    <property type="entry name" value="RsbRD_N"/>
    <property type="match status" value="1"/>
</dbReference>
<dbReference type="STRING" id="1090615.SAMN04515671_1323"/>
<dbReference type="Gene3D" id="1.10.10.2840">
    <property type="entry name" value="PucR C-terminal helix-turn-helix domain"/>
    <property type="match status" value="1"/>
</dbReference>
<dbReference type="Pfam" id="PF13556">
    <property type="entry name" value="HTH_30"/>
    <property type="match status" value="1"/>
</dbReference>
<accession>A0A1H0KJ54</accession>
<gene>
    <name evidence="5" type="ORF">SAMN04515671_1323</name>
</gene>
<dbReference type="AlphaFoldDB" id="A0A1H0KJ54"/>
<organism evidence="5 6">
    <name type="scientific">Nakamurella panacisegetis</name>
    <dbReference type="NCBI Taxonomy" id="1090615"/>
    <lineage>
        <taxon>Bacteria</taxon>
        <taxon>Bacillati</taxon>
        <taxon>Actinomycetota</taxon>
        <taxon>Actinomycetes</taxon>
        <taxon>Nakamurellales</taxon>
        <taxon>Nakamurellaceae</taxon>
        <taxon>Nakamurella</taxon>
    </lineage>
</organism>
<dbReference type="PANTHER" id="PTHR33744">
    <property type="entry name" value="CARBOHYDRATE DIACID REGULATOR"/>
    <property type="match status" value="1"/>
</dbReference>
<dbReference type="InterPro" id="IPR051448">
    <property type="entry name" value="CdaR-like_regulators"/>
</dbReference>
<evidence type="ECO:0000313" key="5">
    <source>
        <dbReference type="EMBL" id="SDO55790.1"/>
    </source>
</evidence>
<dbReference type="RefSeq" id="WP_231988390.1">
    <property type="nucleotide sequence ID" value="NZ_LT629710.1"/>
</dbReference>
<comment type="similarity">
    <text evidence="1">Belongs to the CdaR family.</text>
</comment>